<dbReference type="InterPro" id="IPR036179">
    <property type="entry name" value="Ig-like_dom_sf"/>
</dbReference>
<evidence type="ECO:0000256" key="2">
    <source>
        <dbReference type="ARBA" id="ARBA00023157"/>
    </source>
</evidence>
<dbReference type="Pfam" id="PF07679">
    <property type="entry name" value="I-set"/>
    <property type="match status" value="2"/>
</dbReference>
<comment type="caution">
    <text evidence="4">The sequence shown here is derived from an EMBL/GenBank/DDBJ whole genome shotgun (WGS) entry which is preliminary data.</text>
</comment>
<reference evidence="4 5" key="1">
    <citation type="submission" date="2021-06" db="EMBL/GenBank/DDBJ databases">
        <authorList>
            <person name="Palmer J.M."/>
        </authorList>
    </citation>
    <scope>NUCLEOTIDE SEQUENCE [LARGE SCALE GENOMIC DNA]</scope>
    <source>
        <strain evidence="4 5">GA_2019</strain>
        <tissue evidence="4">Muscle</tissue>
    </source>
</reference>
<dbReference type="CDD" id="cd04971">
    <property type="entry name" value="IgI_TrKABC_d5"/>
    <property type="match status" value="1"/>
</dbReference>
<dbReference type="PANTHER" id="PTHR45080">
    <property type="entry name" value="CONTACTIN 5"/>
    <property type="match status" value="1"/>
</dbReference>
<evidence type="ECO:0000313" key="5">
    <source>
        <dbReference type="Proteomes" id="UP001476798"/>
    </source>
</evidence>
<name>A0ABV0NJW4_9TELE</name>
<accession>A0ABV0NJW4</accession>
<dbReference type="InterPro" id="IPR050958">
    <property type="entry name" value="Cell_Adh-Cytoskel_Orgn"/>
</dbReference>
<dbReference type="InterPro" id="IPR013098">
    <property type="entry name" value="Ig_I-set"/>
</dbReference>
<dbReference type="SMART" id="SM00408">
    <property type="entry name" value="IGc2"/>
    <property type="match status" value="1"/>
</dbReference>
<keyword evidence="5" id="KW-1185">Reference proteome</keyword>
<dbReference type="Proteomes" id="UP001476798">
    <property type="component" value="Unassembled WGS sequence"/>
</dbReference>
<dbReference type="Gene3D" id="2.60.40.10">
    <property type="entry name" value="Immunoglobulins"/>
    <property type="match status" value="2"/>
</dbReference>
<organism evidence="4 5">
    <name type="scientific">Goodea atripinnis</name>
    <dbReference type="NCBI Taxonomy" id="208336"/>
    <lineage>
        <taxon>Eukaryota</taxon>
        <taxon>Metazoa</taxon>
        <taxon>Chordata</taxon>
        <taxon>Craniata</taxon>
        <taxon>Vertebrata</taxon>
        <taxon>Euteleostomi</taxon>
        <taxon>Actinopterygii</taxon>
        <taxon>Neopterygii</taxon>
        <taxon>Teleostei</taxon>
        <taxon>Neoteleostei</taxon>
        <taxon>Acanthomorphata</taxon>
        <taxon>Ovalentaria</taxon>
        <taxon>Atherinomorphae</taxon>
        <taxon>Cyprinodontiformes</taxon>
        <taxon>Goodeidae</taxon>
        <taxon>Goodea</taxon>
    </lineage>
</organism>
<dbReference type="InterPro" id="IPR007110">
    <property type="entry name" value="Ig-like_dom"/>
</dbReference>
<dbReference type="InterPro" id="IPR003598">
    <property type="entry name" value="Ig_sub2"/>
</dbReference>
<evidence type="ECO:0000259" key="3">
    <source>
        <dbReference type="PROSITE" id="PS50835"/>
    </source>
</evidence>
<dbReference type="PANTHER" id="PTHR45080:SF8">
    <property type="entry name" value="IG-LIKE DOMAIN-CONTAINING PROTEIN"/>
    <property type="match status" value="1"/>
</dbReference>
<keyword evidence="2" id="KW-1015">Disulfide bond</keyword>
<gene>
    <name evidence="4" type="ORF">GOODEAATRI_012472</name>
</gene>
<keyword evidence="1" id="KW-0732">Signal</keyword>
<dbReference type="EMBL" id="JAHRIO010040781">
    <property type="protein sequence ID" value="MEQ2171600.1"/>
    <property type="molecule type" value="Genomic_DNA"/>
</dbReference>
<dbReference type="InterPro" id="IPR020777">
    <property type="entry name" value="NTRK"/>
</dbReference>
<dbReference type="PRINTS" id="PR01939">
    <property type="entry name" value="NTKRECEPTOR"/>
</dbReference>
<proteinExistence type="predicted"/>
<dbReference type="SMART" id="SM00409">
    <property type="entry name" value="IG"/>
    <property type="match status" value="1"/>
</dbReference>
<evidence type="ECO:0000313" key="4">
    <source>
        <dbReference type="EMBL" id="MEQ2171600.1"/>
    </source>
</evidence>
<protein>
    <recommendedName>
        <fullName evidence="3">Ig-like domain-containing protein</fullName>
    </recommendedName>
</protein>
<dbReference type="InterPro" id="IPR003599">
    <property type="entry name" value="Ig_sub"/>
</dbReference>
<sequence>MKRCMLLAVVPKVELTPKTVTVMEGGDVKAVCSASGSPAPVIQWTLDMPSNQYEINSLETKINLTLSDLSPDDNGRVIVCSAENMVGQTEATLQLNILFPPKIQQLLGPERDHHWCIPFTVTGNPKPELLWYHKNELLQEQDYIRTMIHESTENEDHGCLQLVNPTHIHNGEYKLVAQNEYGGDEKTVTAQFIDPPNISPTDMGPDAVIIGMTKIPVIENPQYFRNSGSMLKADTCELLPR</sequence>
<dbReference type="SUPFAM" id="SSF48726">
    <property type="entry name" value="Immunoglobulin"/>
    <property type="match status" value="2"/>
</dbReference>
<dbReference type="InterPro" id="IPR013783">
    <property type="entry name" value="Ig-like_fold"/>
</dbReference>
<feature type="domain" description="Ig-like" evidence="3">
    <location>
        <begin position="11"/>
        <end position="96"/>
    </location>
</feature>
<dbReference type="PROSITE" id="PS50835">
    <property type="entry name" value="IG_LIKE"/>
    <property type="match status" value="1"/>
</dbReference>
<evidence type="ECO:0000256" key="1">
    <source>
        <dbReference type="ARBA" id="ARBA00022729"/>
    </source>
</evidence>